<accession>A0A9P4IJX5</accession>
<comment type="caution">
    <text evidence="1">The sequence shown here is derived from an EMBL/GenBank/DDBJ whole genome shotgun (WGS) entry which is preliminary data.</text>
</comment>
<dbReference type="PANTHER" id="PTHR37325:SF1">
    <property type="entry name" value="OXIDOREDUCTASE 21 KDA SUBUNIT, PUTATIVE (AFU_ORTHOLOGUE AFUA_4G05910)-RELATED"/>
    <property type="match status" value="1"/>
</dbReference>
<keyword evidence="2" id="KW-1185">Reference proteome</keyword>
<evidence type="ECO:0000313" key="2">
    <source>
        <dbReference type="Proteomes" id="UP000799772"/>
    </source>
</evidence>
<reference evidence="1" key="1">
    <citation type="journal article" date="2020" name="Stud. Mycol.">
        <title>101 Dothideomycetes genomes: a test case for predicting lifestyles and emergence of pathogens.</title>
        <authorList>
            <person name="Haridas S."/>
            <person name="Albert R."/>
            <person name="Binder M."/>
            <person name="Bloem J."/>
            <person name="Labutti K."/>
            <person name="Salamov A."/>
            <person name="Andreopoulos B."/>
            <person name="Baker S."/>
            <person name="Barry K."/>
            <person name="Bills G."/>
            <person name="Bluhm B."/>
            <person name="Cannon C."/>
            <person name="Castanera R."/>
            <person name="Culley D."/>
            <person name="Daum C."/>
            <person name="Ezra D."/>
            <person name="Gonzalez J."/>
            <person name="Henrissat B."/>
            <person name="Kuo A."/>
            <person name="Liang C."/>
            <person name="Lipzen A."/>
            <person name="Lutzoni F."/>
            <person name="Magnuson J."/>
            <person name="Mondo S."/>
            <person name="Nolan M."/>
            <person name="Ohm R."/>
            <person name="Pangilinan J."/>
            <person name="Park H.-J."/>
            <person name="Ramirez L."/>
            <person name="Alfaro M."/>
            <person name="Sun H."/>
            <person name="Tritt A."/>
            <person name="Yoshinaga Y."/>
            <person name="Zwiers L.-H."/>
            <person name="Turgeon B."/>
            <person name="Goodwin S."/>
            <person name="Spatafora J."/>
            <person name="Crous P."/>
            <person name="Grigoriev I."/>
        </authorList>
    </citation>
    <scope>NUCLEOTIDE SEQUENCE</scope>
    <source>
        <strain evidence="1">CBS 133067</strain>
    </source>
</reference>
<organism evidence="1 2">
    <name type="scientific">Rhizodiscina lignyota</name>
    <dbReference type="NCBI Taxonomy" id="1504668"/>
    <lineage>
        <taxon>Eukaryota</taxon>
        <taxon>Fungi</taxon>
        <taxon>Dikarya</taxon>
        <taxon>Ascomycota</taxon>
        <taxon>Pezizomycotina</taxon>
        <taxon>Dothideomycetes</taxon>
        <taxon>Pleosporomycetidae</taxon>
        <taxon>Aulographales</taxon>
        <taxon>Rhizodiscinaceae</taxon>
        <taxon>Rhizodiscina</taxon>
    </lineage>
</organism>
<dbReference type="PANTHER" id="PTHR37325">
    <property type="entry name" value="OXIDOREDUCTASE 21 KDA SUBUNIT, PUTATIVE (AFU_ORTHOLOGUE AFUA_4G05910)-RELATED"/>
    <property type="match status" value="1"/>
</dbReference>
<name>A0A9P4IJX5_9PEZI</name>
<proteinExistence type="predicted"/>
<protein>
    <submittedName>
        <fullName evidence="1">21 kDa subunit of NADH dehydrogenase</fullName>
    </submittedName>
</protein>
<gene>
    <name evidence="1" type="ORF">NA57DRAFT_65336</name>
</gene>
<dbReference type="OrthoDB" id="2093493at2759"/>
<dbReference type="Proteomes" id="UP000799772">
    <property type="component" value="Unassembled WGS sequence"/>
</dbReference>
<dbReference type="InterPro" id="IPR016813">
    <property type="entry name" value="NADH_Ub_cplx-1_21kDa"/>
</dbReference>
<evidence type="ECO:0000313" key="1">
    <source>
        <dbReference type="EMBL" id="KAF2101032.1"/>
    </source>
</evidence>
<dbReference type="EMBL" id="ML978124">
    <property type="protein sequence ID" value="KAF2101032.1"/>
    <property type="molecule type" value="Genomic_DNA"/>
</dbReference>
<dbReference type="PIRSF" id="PIRSF022976">
    <property type="entry name" value="NADH_Oxi_21kDa"/>
    <property type="match status" value="1"/>
</dbReference>
<dbReference type="AlphaFoldDB" id="A0A9P4IJX5"/>
<dbReference type="CDD" id="cd22849">
    <property type="entry name" value="NuzM"/>
    <property type="match status" value="1"/>
</dbReference>
<sequence length="182" mass="19611">MLWRGGLAKYTVQPTGIWATINKWLAIDSGRSTGIPLNPQFRNPPPGANDPNAYDDPVTVPAADLAENPYWKRDVRRRYSQLSTVKQGDVVALLTVGSKASPKEDVLQIGDAGAKQLVAVKEEGEKGLATFFKKEKGLASGVLGPDGMPPMPVAFGGAGPSKKYDMLEDQSYGGNYPCRTFQ</sequence>